<dbReference type="PROSITE" id="PS50106">
    <property type="entry name" value="PDZ"/>
    <property type="match status" value="1"/>
</dbReference>
<evidence type="ECO:0000259" key="1">
    <source>
        <dbReference type="PROSITE" id="PS50106"/>
    </source>
</evidence>
<organism evidence="2 3">
    <name type="scientific">Sporomusa ovata</name>
    <dbReference type="NCBI Taxonomy" id="2378"/>
    <lineage>
        <taxon>Bacteria</taxon>
        <taxon>Bacillati</taxon>
        <taxon>Bacillota</taxon>
        <taxon>Negativicutes</taxon>
        <taxon>Selenomonadales</taxon>
        <taxon>Sporomusaceae</taxon>
        <taxon>Sporomusa</taxon>
    </lineage>
</organism>
<dbReference type="InterPro" id="IPR045375">
    <property type="entry name" value="Put_radical_SAM-like_N"/>
</dbReference>
<dbReference type="SUPFAM" id="SSF50156">
    <property type="entry name" value="PDZ domain-like"/>
    <property type="match status" value="1"/>
</dbReference>
<dbReference type="AlphaFoldDB" id="A0A0U1L4B1"/>
<evidence type="ECO:0000313" key="3">
    <source>
        <dbReference type="Proteomes" id="UP000049855"/>
    </source>
</evidence>
<feature type="domain" description="PDZ" evidence="1">
    <location>
        <begin position="1"/>
        <end position="38"/>
    </location>
</feature>
<dbReference type="EMBL" id="CTRP01000014">
    <property type="protein sequence ID" value="CQR74345.1"/>
    <property type="molecule type" value="Genomic_DNA"/>
</dbReference>
<dbReference type="InterPro" id="IPR001478">
    <property type="entry name" value="PDZ"/>
</dbReference>
<reference evidence="3" key="1">
    <citation type="submission" date="2015-03" db="EMBL/GenBank/DDBJ databases">
        <authorList>
            <person name="Nijsse Bart"/>
        </authorList>
    </citation>
    <scope>NUCLEOTIDE SEQUENCE [LARGE SCALE GENOMIC DNA]</scope>
</reference>
<proteinExistence type="predicted"/>
<dbReference type="InterPro" id="IPR036034">
    <property type="entry name" value="PDZ_sf"/>
</dbReference>
<dbReference type="Pfam" id="PF04459">
    <property type="entry name" value="DUF512"/>
    <property type="match status" value="1"/>
</dbReference>
<sequence length="435" mass="48528">MTYKGIISTVIPDSIGAEIGLVPGDRLLEVNGEAVQDIIDLSFALAEEEIELLIEHTSGNQELIAFEKEYDEDLGLEFESAVFDNVRHCANHCIFCFVDQMPIGMRDSLYIKDDDYRLSFLYGNFVTLTNLSSRDLNRIARLHLSPLYVSVHTTNGELRQQMLGSKHAGKIMQQLQELVAKDIELHTQVVLCPGFNDGKELEKTIRDLYAMHPAVLSLAIVPVGLTRYRDNCHPLTRFSSSAAGEIIKLVHHWQKKCREESQTSFVYLADEFYLAAGQEIPGYELYDGFPQLENGIGLVRSFLADWEQEQVAMEGYSEPHYIDVVCGISAEKILSPLLADFRIPNLTVRIIAVDNTFFGSSITVTGLLTGGDIITALQEIPGPRTAVIIPGVALRKGEHVFLDNLTPDTIAAKLDVPVRTAFFAQDLKQLLAAWR</sequence>
<dbReference type="InterPro" id="IPR007549">
    <property type="entry name" value="DUF512"/>
</dbReference>
<dbReference type="SUPFAM" id="SSF102114">
    <property type="entry name" value="Radical SAM enzymes"/>
    <property type="match status" value="1"/>
</dbReference>
<dbReference type="InterPro" id="IPR041489">
    <property type="entry name" value="PDZ_6"/>
</dbReference>
<dbReference type="RefSeq" id="WP_021170346.1">
    <property type="nucleotide sequence ID" value="NZ_CTRP01000014.1"/>
</dbReference>
<dbReference type="Gene3D" id="3.20.20.70">
    <property type="entry name" value="Aldolase class I"/>
    <property type="match status" value="1"/>
</dbReference>
<evidence type="ECO:0000313" key="2">
    <source>
        <dbReference type="EMBL" id="CQR74345.1"/>
    </source>
</evidence>
<dbReference type="Pfam" id="PF19238">
    <property type="entry name" value="Radical_SAM_2"/>
    <property type="match status" value="1"/>
</dbReference>
<keyword evidence="3" id="KW-1185">Reference proteome</keyword>
<dbReference type="InterPro" id="IPR013785">
    <property type="entry name" value="Aldolase_TIM"/>
</dbReference>
<dbReference type="InterPro" id="IPR058240">
    <property type="entry name" value="rSAM_sf"/>
</dbReference>
<protein>
    <submittedName>
        <fullName evidence="2">Fe-S oxidoreductase, related to NifB/MoaA family with PDZ N-terminal domain</fullName>
    </submittedName>
</protein>
<dbReference type="Gene3D" id="2.30.42.10">
    <property type="match status" value="1"/>
</dbReference>
<dbReference type="Proteomes" id="UP000049855">
    <property type="component" value="Unassembled WGS sequence"/>
</dbReference>
<accession>A0A0U1L4B1</accession>
<gene>
    <name evidence="2" type="ORF">SpAn4DRAFT_0807</name>
</gene>
<dbReference type="Pfam" id="PF17820">
    <property type="entry name" value="PDZ_6"/>
    <property type="match status" value="1"/>
</dbReference>
<name>A0A0U1L4B1_9FIRM</name>